<dbReference type="OrthoDB" id="1798711at2"/>
<keyword evidence="2" id="KW-1185">Reference proteome</keyword>
<reference evidence="1 2" key="1">
    <citation type="submission" date="2019-03" db="EMBL/GenBank/DDBJ databases">
        <title>Draft Genome Sequence of Desulfosporosinus fructosivorans Strain 63.6F, Isolated from Marine Sediment in the Baltic Sea.</title>
        <authorList>
            <person name="Hausmann B."/>
            <person name="Vandieken V."/>
            <person name="Pjevac P."/>
            <person name="Schreck K."/>
            <person name="Herbold C.W."/>
            <person name="Loy A."/>
        </authorList>
    </citation>
    <scope>NUCLEOTIDE SEQUENCE [LARGE SCALE GENOMIC DNA]</scope>
    <source>
        <strain evidence="1 2">63.6F</strain>
    </source>
</reference>
<accession>A0A4Z0R4X4</accession>
<evidence type="ECO:0000313" key="1">
    <source>
        <dbReference type="EMBL" id="TGE37858.1"/>
    </source>
</evidence>
<comment type="caution">
    <text evidence="1">The sequence shown here is derived from an EMBL/GenBank/DDBJ whole genome shotgun (WGS) entry which is preliminary data.</text>
</comment>
<dbReference type="Proteomes" id="UP000298460">
    <property type="component" value="Unassembled WGS sequence"/>
</dbReference>
<proteinExistence type="predicted"/>
<name>A0A4Z0R4X4_9FIRM</name>
<dbReference type="RefSeq" id="WP_135547770.1">
    <property type="nucleotide sequence ID" value="NZ_SPQQ01000004.1"/>
</dbReference>
<evidence type="ECO:0000313" key="2">
    <source>
        <dbReference type="Proteomes" id="UP000298460"/>
    </source>
</evidence>
<gene>
    <name evidence="1" type="ORF">E4K67_14240</name>
</gene>
<protein>
    <submittedName>
        <fullName evidence="1">Uncharacterized protein</fullName>
    </submittedName>
</protein>
<dbReference type="AlphaFoldDB" id="A0A4Z0R4X4"/>
<sequence>MNCPVCSGRAIGKVGVEQFYCWDCCVEFTTQTDKVVIYDLAEDGSLVAWDDPALEDITLQGSEAELSCIAIE</sequence>
<dbReference type="EMBL" id="SPQQ01000004">
    <property type="protein sequence ID" value="TGE37858.1"/>
    <property type="molecule type" value="Genomic_DNA"/>
</dbReference>
<organism evidence="1 2">
    <name type="scientific">Desulfosporosinus fructosivorans</name>
    <dbReference type="NCBI Taxonomy" id="2018669"/>
    <lineage>
        <taxon>Bacteria</taxon>
        <taxon>Bacillati</taxon>
        <taxon>Bacillota</taxon>
        <taxon>Clostridia</taxon>
        <taxon>Eubacteriales</taxon>
        <taxon>Desulfitobacteriaceae</taxon>
        <taxon>Desulfosporosinus</taxon>
    </lineage>
</organism>